<dbReference type="EMBL" id="HG938354">
    <property type="protein sequence ID" value="CDN51818.1"/>
    <property type="molecule type" value="Genomic_DNA"/>
</dbReference>
<feature type="transmembrane region" description="Helical" evidence="1">
    <location>
        <begin position="56"/>
        <end position="78"/>
    </location>
</feature>
<dbReference type="KEGG" id="ngg:RG540_PA11420"/>
<keyword evidence="1" id="KW-0812">Transmembrane</keyword>
<evidence type="ECO:0000256" key="1">
    <source>
        <dbReference type="SAM" id="Phobius"/>
    </source>
</evidence>
<organism evidence="2 3">
    <name type="scientific">Neorhizobium galegae bv. orientalis str. HAMBI 540</name>
    <dbReference type="NCBI Taxonomy" id="1028800"/>
    <lineage>
        <taxon>Bacteria</taxon>
        <taxon>Pseudomonadati</taxon>
        <taxon>Pseudomonadota</taxon>
        <taxon>Alphaproteobacteria</taxon>
        <taxon>Hyphomicrobiales</taxon>
        <taxon>Rhizobiaceae</taxon>
        <taxon>Rhizobium/Agrobacterium group</taxon>
        <taxon>Neorhizobium</taxon>
    </lineage>
</organism>
<keyword evidence="1" id="KW-0472">Membrane</keyword>
<keyword evidence="3" id="KW-1185">Reference proteome</keyword>
<proteinExistence type="predicted"/>
<sequence length="361" mass="39733">MIVASANQRLGDILVKLPKYKSQWELNVASPYVRAYDAAVLSYNNEMKAQGERDRATAEMFVLAASILTGSVMMAAFATTSVRVMAGRAIVRVICNNNLNRTFNLMVAANNNKAFMFALGGVLDEAKKVANKQVTKLVEGLTSTGTQISAPTSVNYESRLMDFIRVSHICTHSFIEGVKEDNSISETHKAQVADMAARIPFCNPPSGSSIDEPKLANKMELLFYMSSVLDSDRLVTYAPATGGSFGGMGQDVEYSRKSISQMPSNTGHYPKAASPKFVGRPFVPYDPGQRIEYENIGSGIRDRINKLSISTGNGPFYPNQSFVERKLFDPTGHAQMVKAEQIINKLYNDARPRQLTDVRMI</sequence>
<dbReference type="Proteomes" id="UP000028181">
    <property type="component" value="Plasmid pHAMBI540a"/>
</dbReference>
<evidence type="ECO:0008006" key="4">
    <source>
        <dbReference type="Google" id="ProtNLM"/>
    </source>
</evidence>
<reference evidence="3" key="1">
    <citation type="journal article" date="2014" name="BMC Genomics">
        <title>Genome sequencing of two Neorhizobium galegae strains reveals a noeT gene responsible for the unusual acetylation of the nodulation factors.</title>
        <authorList>
            <person name="Osterman J."/>
            <person name="Marsh J."/>
            <person name="Laine P.K."/>
            <person name="Zeng Z."/>
            <person name="Alatalo E."/>
            <person name="Sullivan J.T."/>
            <person name="Young J.P."/>
            <person name="Thomas-Oates J."/>
            <person name="Paulin L."/>
            <person name="Lindstrom K."/>
        </authorList>
    </citation>
    <scope>NUCLEOTIDE SEQUENCE [LARGE SCALE GENOMIC DNA]</scope>
    <source>
        <strain evidence="3">HAMBI 540</strain>
    </source>
</reference>
<gene>
    <name evidence="2" type="ORF">RG540_PA11420</name>
</gene>
<evidence type="ECO:0000313" key="3">
    <source>
        <dbReference type="Proteomes" id="UP000028181"/>
    </source>
</evidence>
<keyword evidence="1" id="KW-1133">Transmembrane helix</keyword>
<accession>A0A068T085</accession>
<dbReference type="HOGENOM" id="CLU_769196_0_0_5"/>
<dbReference type="AlphaFoldDB" id="A0A068T085"/>
<dbReference type="eggNOG" id="ENOG5033YJI">
    <property type="taxonomic scope" value="Bacteria"/>
</dbReference>
<protein>
    <recommendedName>
        <fullName evidence="4">Transmembrane protein</fullName>
    </recommendedName>
</protein>
<dbReference type="PATRIC" id="fig|1028800.3.peg.5772"/>
<name>A0A068T085_NEOGA</name>
<geneLocation type="plasmid" evidence="3">
    <name>II</name>
</geneLocation>
<evidence type="ECO:0000313" key="2">
    <source>
        <dbReference type="EMBL" id="CDN51818.1"/>
    </source>
</evidence>
<keyword evidence="2" id="KW-0614">Plasmid</keyword>